<proteinExistence type="predicted"/>
<name>A0ACC0P4V8_RHOML</name>
<comment type="caution">
    <text evidence="1">The sequence shown here is derived from an EMBL/GenBank/DDBJ whole genome shotgun (WGS) entry which is preliminary data.</text>
</comment>
<evidence type="ECO:0000313" key="2">
    <source>
        <dbReference type="Proteomes" id="UP001062846"/>
    </source>
</evidence>
<protein>
    <submittedName>
        <fullName evidence="1">Uncharacterized protein</fullName>
    </submittedName>
</protein>
<organism evidence="1 2">
    <name type="scientific">Rhododendron molle</name>
    <name type="common">Chinese azalea</name>
    <name type="synonym">Azalea mollis</name>
    <dbReference type="NCBI Taxonomy" id="49168"/>
    <lineage>
        <taxon>Eukaryota</taxon>
        <taxon>Viridiplantae</taxon>
        <taxon>Streptophyta</taxon>
        <taxon>Embryophyta</taxon>
        <taxon>Tracheophyta</taxon>
        <taxon>Spermatophyta</taxon>
        <taxon>Magnoliopsida</taxon>
        <taxon>eudicotyledons</taxon>
        <taxon>Gunneridae</taxon>
        <taxon>Pentapetalae</taxon>
        <taxon>asterids</taxon>
        <taxon>Ericales</taxon>
        <taxon>Ericaceae</taxon>
        <taxon>Ericoideae</taxon>
        <taxon>Rhodoreae</taxon>
        <taxon>Rhododendron</taxon>
    </lineage>
</organism>
<dbReference type="EMBL" id="CM046391">
    <property type="protein sequence ID" value="KAI8560576.1"/>
    <property type="molecule type" value="Genomic_DNA"/>
</dbReference>
<evidence type="ECO:0000313" key="1">
    <source>
        <dbReference type="EMBL" id="KAI8560576.1"/>
    </source>
</evidence>
<keyword evidence="2" id="KW-1185">Reference proteome</keyword>
<gene>
    <name evidence="1" type="ORF">RHMOL_Rhmol04G0268400</name>
</gene>
<dbReference type="Proteomes" id="UP001062846">
    <property type="component" value="Chromosome 4"/>
</dbReference>
<reference evidence="1" key="1">
    <citation type="submission" date="2022-02" db="EMBL/GenBank/DDBJ databases">
        <title>Plant Genome Project.</title>
        <authorList>
            <person name="Zhang R.-G."/>
        </authorList>
    </citation>
    <scope>NUCLEOTIDE SEQUENCE</scope>
    <source>
        <strain evidence="1">AT1</strain>
    </source>
</reference>
<accession>A0ACC0P4V8</accession>
<sequence>MCSSLNMYLHALLLFLSYLLLAQPTLGTDTSTANITANVADITNSSFFIAKPDCPLKCGGITVPYPFGFGKSGCSVSSWFDLTCDTSSDPPKLFLGGLEVSSISQTQLRIRNHVAVRCYNPDGTTNYTNSGWIRLGEGGTFSDTANKFTVVGCNVYAWITWSNEDRKFNTGCSPECSTIGEVRPGKCTGLGCCQIDIPKGFTDFMVSPLRVYNETETETEVSSPCTYAFLGEQDRFKFEGESDFGFPKTVESRILRTVPVVIDFVIGNQNCSEARNSGTWLCHGDDPLCTDSDSGNGGYLCTCKHGYEGNPYLNPGCKGLLLAMLYLFFQVVLL</sequence>